<comment type="similarity">
    <text evidence="1">Belongs to the sigma-70 factor family. ECF subfamily.</text>
</comment>
<dbReference type="eggNOG" id="COG1595">
    <property type="taxonomic scope" value="Bacteria"/>
</dbReference>
<protein>
    <submittedName>
        <fullName evidence="7">RNA polymerase sigma factor SigW</fullName>
    </submittedName>
</protein>
<organism evidence="7 8">
    <name type="scientific">Paenibacillus pini JCM 16418</name>
    <dbReference type="NCBI Taxonomy" id="1236976"/>
    <lineage>
        <taxon>Bacteria</taxon>
        <taxon>Bacillati</taxon>
        <taxon>Bacillota</taxon>
        <taxon>Bacilli</taxon>
        <taxon>Bacillales</taxon>
        <taxon>Paenibacillaceae</taxon>
        <taxon>Paenibacillus</taxon>
    </lineage>
</organism>
<dbReference type="PANTHER" id="PTHR43133">
    <property type="entry name" value="RNA POLYMERASE ECF-TYPE SIGMA FACTO"/>
    <property type="match status" value="1"/>
</dbReference>
<evidence type="ECO:0000256" key="4">
    <source>
        <dbReference type="ARBA" id="ARBA00023163"/>
    </source>
</evidence>
<evidence type="ECO:0000259" key="5">
    <source>
        <dbReference type="Pfam" id="PF04542"/>
    </source>
</evidence>
<dbReference type="Pfam" id="PF08281">
    <property type="entry name" value="Sigma70_r4_2"/>
    <property type="match status" value="1"/>
</dbReference>
<dbReference type="InterPro" id="IPR039425">
    <property type="entry name" value="RNA_pol_sigma-70-like"/>
</dbReference>
<sequence length="177" mass="21296">MIDQIRQGEQAAFRIIVERYGQHVFHTAYSVLRNTKEAEDAAQETFIQVYKSLPEYRSQGFKTWLTRIALHKAIDAKRKLSRRREDQAFDATVMEQWPSAEEDVVVQLIRQEKRETLERKLARLPEQHREILTLFYIQEKSYEEIATEQEIAVKTVESRLYRARGWVRNHWKEEEWT</sequence>
<dbReference type="InterPro" id="IPR013249">
    <property type="entry name" value="RNA_pol_sigma70_r4_t2"/>
</dbReference>
<dbReference type="EMBL" id="BAVZ01000009">
    <property type="protein sequence ID" value="GAF09114.1"/>
    <property type="molecule type" value="Genomic_DNA"/>
</dbReference>
<reference evidence="7 8" key="1">
    <citation type="journal article" date="2014" name="Genome Announc.">
        <title>Draft Genome Sequence of Paenibacillus pini JCM 16418T, Isolated from the Rhizosphere of Pine Tree.</title>
        <authorList>
            <person name="Yuki M."/>
            <person name="Oshima K."/>
            <person name="Suda W."/>
            <person name="Oshida Y."/>
            <person name="Kitamura K."/>
            <person name="Iida Y."/>
            <person name="Hattori M."/>
            <person name="Ohkuma M."/>
        </authorList>
    </citation>
    <scope>NUCLEOTIDE SEQUENCE [LARGE SCALE GENOMIC DNA]</scope>
    <source>
        <strain evidence="7 8">JCM 16418</strain>
    </source>
</reference>
<dbReference type="InterPro" id="IPR007627">
    <property type="entry name" value="RNA_pol_sigma70_r2"/>
</dbReference>
<dbReference type="InterPro" id="IPR013325">
    <property type="entry name" value="RNA_pol_sigma_r2"/>
</dbReference>
<dbReference type="CDD" id="cd06171">
    <property type="entry name" value="Sigma70_r4"/>
    <property type="match status" value="1"/>
</dbReference>
<dbReference type="SUPFAM" id="SSF88659">
    <property type="entry name" value="Sigma3 and sigma4 domains of RNA polymerase sigma factors"/>
    <property type="match status" value="1"/>
</dbReference>
<dbReference type="PANTHER" id="PTHR43133:SF51">
    <property type="entry name" value="RNA POLYMERASE SIGMA FACTOR"/>
    <property type="match status" value="1"/>
</dbReference>
<keyword evidence="4" id="KW-0804">Transcription</keyword>
<dbReference type="InterPro" id="IPR014284">
    <property type="entry name" value="RNA_pol_sigma-70_dom"/>
</dbReference>
<name>W7Z449_9BACL</name>
<evidence type="ECO:0000256" key="2">
    <source>
        <dbReference type="ARBA" id="ARBA00023015"/>
    </source>
</evidence>
<keyword evidence="8" id="KW-1185">Reference proteome</keyword>
<dbReference type="STRING" id="1236976.JCM16418_3233"/>
<dbReference type="InterPro" id="IPR013324">
    <property type="entry name" value="RNA_pol_sigma_r3/r4-like"/>
</dbReference>
<dbReference type="Gene3D" id="1.10.1740.10">
    <property type="match status" value="1"/>
</dbReference>
<keyword evidence="2" id="KW-0805">Transcription regulation</keyword>
<comment type="caution">
    <text evidence="7">The sequence shown here is derived from an EMBL/GenBank/DDBJ whole genome shotgun (WGS) entry which is preliminary data.</text>
</comment>
<dbReference type="Proteomes" id="UP000019364">
    <property type="component" value="Unassembled WGS sequence"/>
</dbReference>
<keyword evidence="3" id="KW-0731">Sigma factor</keyword>
<evidence type="ECO:0000259" key="6">
    <source>
        <dbReference type="Pfam" id="PF08281"/>
    </source>
</evidence>
<evidence type="ECO:0000313" key="8">
    <source>
        <dbReference type="Proteomes" id="UP000019364"/>
    </source>
</evidence>
<evidence type="ECO:0000256" key="1">
    <source>
        <dbReference type="ARBA" id="ARBA00010641"/>
    </source>
</evidence>
<dbReference type="InterPro" id="IPR036388">
    <property type="entry name" value="WH-like_DNA-bd_sf"/>
</dbReference>
<feature type="domain" description="RNA polymerase sigma factor 70 region 4 type 2" evidence="6">
    <location>
        <begin position="115"/>
        <end position="164"/>
    </location>
</feature>
<dbReference type="GO" id="GO:0003677">
    <property type="term" value="F:DNA binding"/>
    <property type="evidence" value="ECO:0007669"/>
    <property type="project" value="InterPro"/>
</dbReference>
<dbReference type="OrthoDB" id="9784984at2"/>
<accession>W7Z449</accession>
<dbReference type="NCBIfam" id="TIGR02937">
    <property type="entry name" value="sigma70-ECF"/>
    <property type="match status" value="1"/>
</dbReference>
<feature type="domain" description="RNA polymerase sigma-70 region 2" evidence="5">
    <location>
        <begin position="16"/>
        <end position="83"/>
    </location>
</feature>
<dbReference type="Gene3D" id="1.10.10.10">
    <property type="entry name" value="Winged helix-like DNA-binding domain superfamily/Winged helix DNA-binding domain"/>
    <property type="match status" value="1"/>
</dbReference>
<evidence type="ECO:0000313" key="7">
    <source>
        <dbReference type="EMBL" id="GAF09114.1"/>
    </source>
</evidence>
<dbReference type="RefSeq" id="WP_081765446.1">
    <property type="nucleotide sequence ID" value="NZ_BAVZ01000009.1"/>
</dbReference>
<dbReference type="AlphaFoldDB" id="W7Z449"/>
<dbReference type="Pfam" id="PF04542">
    <property type="entry name" value="Sigma70_r2"/>
    <property type="match status" value="1"/>
</dbReference>
<dbReference type="GO" id="GO:0016987">
    <property type="term" value="F:sigma factor activity"/>
    <property type="evidence" value="ECO:0007669"/>
    <property type="project" value="UniProtKB-KW"/>
</dbReference>
<gene>
    <name evidence="7" type="ORF">JCM16418_3233</name>
</gene>
<proteinExistence type="inferred from homology"/>
<dbReference type="SUPFAM" id="SSF88946">
    <property type="entry name" value="Sigma2 domain of RNA polymerase sigma factors"/>
    <property type="match status" value="1"/>
</dbReference>
<evidence type="ECO:0000256" key="3">
    <source>
        <dbReference type="ARBA" id="ARBA00023082"/>
    </source>
</evidence>
<dbReference type="GO" id="GO:0006352">
    <property type="term" value="P:DNA-templated transcription initiation"/>
    <property type="evidence" value="ECO:0007669"/>
    <property type="project" value="InterPro"/>
</dbReference>